<organism evidence="2 3">
    <name type="scientific">Enterococcus faecium</name>
    <name type="common">Streptococcus faecium</name>
    <dbReference type="NCBI Taxonomy" id="1352"/>
    <lineage>
        <taxon>Bacteria</taxon>
        <taxon>Bacillati</taxon>
        <taxon>Bacillota</taxon>
        <taxon>Bacilli</taxon>
        <taxon>Lactobacillales</taxon>
        <taxon>Enterococcaceae</taxon>
        <taxon>Enterococcus</taxon>
    </lineage>
</organism>
<gene>
    <name evidence="2" type="ORF">A5810_000584</name>
</gene>
<dbReference type="Gene3D" id="2.60.40.3350">
    <property type="match status" value="1"/>
</dbReference>
<comment type="caution">
    <text evidence="2">The sequence shown here is derived from an EMBL/GenBank/DDBJ whole genome shotgun (WGS) entry which is preliminary data.</text>
</comment>
<proteinExistence type="predicted"/>
<accession>A0A242BLJ7</accession>
<dbReference type="Proteomes" id="UP000194885">
    <property type="component" value="Unassembled WGS sequence"/>
</dbReference>
<reference evidence="2 3" key="1">
    <citation type="submission" date="2017-05" db="EMBL/GenBank/DDBJ databases">
        <title>The Genome Sequence of Enterococcus faecium 7H8_DIV0219.</title>
        <authorList>
            <consortium name="The Broad Institute Genomics Platform"/>
            <consortium name="The Broad Institute Genomic Center for Infectious Diseases"/>
            <person name="Earl A."/>
            <person name="Manson A."/>
            <person name="Schwartman J."/>
            <person name="Gilmore M."/>
            <person name="Abouelleil A."/>
            <person name="Cao P."/>
            <person name="Chapman S."/>
            <person name="Cusick C."/>
            <person name="Shea T."/>
            <person name="Young S."/>
            <person name="Neafsey D."/>
            <person name="Nusbaum C."/>
            <person name="Birren B."/>
        </authorList>
    </citation>
    <scope>NUCLEOTIDE SEQUENCE [LARGE SCALE GENOMIC DNA]</scope>
    <source>
        <strain evidence="2 3">7H8_DIV0219</strain>
    </source>
</reference>
<evidence type="ECO:0000256" key="1">
    <source>
        <dbReference type="SAM" id="Coils"/>
    </source>
</evidence>
<feature type="coiled-coil region" evidence="1">
    <location>
        <begin position="151"/>
        <end position="221"/>
    </location>
</feature>
<dbReference type="EMBL" id="NGKW01000001">
    <property type="protein sequence ID" value="OTN96249.1"/>
    <property type="molecule type" value="Genomic_DNA"/>
</dbReference>
<name>A0A242BLJ7_ENTFC</name>
<evidence type="ECO:0000313" key="2">
    <source>
        <dbReference type="EMBL" id="OTN96249.1"/>
    </source>
</evidence>
<dbReference type="AlphaFoldDB" id="A0A242BLJ7"/>
<sequence>MVYKMNESIIVIQVEATKPNDTNVVFWSHDRGTAKLRMKLVRKNGIPQSLPEGTTVPIRLMFKSATAEGGYGKHDYLATIEDRVNGIVSIVLEDNILGYVGKVEGSVYIDFPNDCSLDTAGRFTFDIKRSPIDDSTPELEDYYFNGFSQTIDKIEKILADGKQEIDQKIAESKTQIDGKLKETNNKITKANQDVVTLNNNIDKANDRIDQTNQEIGDLGKLKKMYSNSIDFGGYDYSGNPNLLSKLSYDLVVNQNGSVGTVSQGENSFKYNKTTKDVDGAVALYYKAGGRANWLPSNKRIVMTVKLRAGVGYIPADGRKVLIRYRYTDNRTSKIPVDLQVNSASLTQEWQEFTVTGTTQTFSQHANDPWVQFYVQTGILGEIEMSYDIKIEEGETSTPYQPNLLDAPYYLSKKTLGKNLLDPTGITSSSYLLLTKTPSEKLLKDQTYTITLKGTKPATQTFRCFVQYETNGSTVNLLDMKPVEGLVDEWQLTFKATRSASDITGRLYVYQVPNTSLGQCKVEWIKLEKGDTRTPNISEYKYFGEGLKDSNNPNDYSWNVTPEYTEKGLNNSVSLTDPETVLGLKNFKDGLQIAGKEVATVPEDTGWVNLTAINGHSWNKQGQIRRIGKLVMFRGSLKGSTLSTQDFCTIPEGFRPSNPTDNYEYQFLLPPQSSNTLDNGGMAYIRPNGVCGLPSFRGTVNLFLAPIQYYID</sequence>
<protein>
    <submittedName>
        <fullName evidence="2">Uncharacterized protein</fullName>
    </submittedName>
</protein>
<dbReference type="RefSeq" id="WP_086322984.1">
    <property type="nucleotide sequence ID" value="NZ_NGKW01000001.1"/>
</dbReference>
<evidence type="ECO:0000313" key="3">
    <source>
        <dbReference type="Proteomes" id="UP000194885"/>
    </source>
</evidence>
<keyword evidence="1" id="KW-0175">Coiled coil</keyword>